<evidence type="ECO:0000313" key="2">
    <source>
        <dbReference type="Proteomes" id="UP000582213"/>
    </source>
</evidence>
<dbReference type="EMBL" id="JACHFY010000027">
    <property type="protein sequence ID" value="MBB5254838.1"/>
    <property type="molecule type" value="Genomic_DNA"/>
</dbReference>
<reference evidence="1 2" key="1">
    <citation type="submission" date="2020-08" db="EMBL/GenBank/DDBJ databases">
        <title>Genomic Encyclopedia of Type Strains, Phase IV (KMG-IV): sequencing the most valuable type-strain genomes for metagenomic binning, comparative biology and taxonomic classification.</title>
        <authorList>
            <person name="Goeker M."/>
        </authorList>
    </citation>
    <scope>NUCLEOTIDE SEQUENCE [LARGE SCALE GENOMIC DNA]</scope>
    <source>
        <strain evidence="1 2">DSM 12421</strain>
    </source>
</reference>
<evidence type="ECO:0000313" key="1">
    <source>
        <dbReference type="EMBL" id="MBB5254838.1"/>
    </source>
</evidence>
<accession>A0A7J9RV02</accession>
<proteinExistence type="predicted"/>
<sequence length="62" mass="7366">MKTSHESYTLSEFTNFLYKNGLDRAMDTLLIYRVAAEHYAFNPTDIIITDRQWKGKTERVKH</sequence>
<gene>
    <name evidence="1" type="ORF">HNQ62_002612</name>
</gene>
<protein>
    <submittedName>
        <fullName evidence="1">Uncharacterized protein</fullName>
    </submittedName>
</protein>
<dbReference type="Proteomes" id="UP000582213">
    <property type="component" value="Unassembled WGS sequence"/>
</dbReference>
<dbReference type="AlphaFoldDB" id="A0A7J9RV02"/>
<comment type="caution">
    <text evidence="1">The sequence shown here is derived from an EMBL/GenBank/DDBJ whole genome shotgun (WGS) entry which is preliminary data.</text>
</comment>
<organism evidence="1 2">
    <name type="scientific">Sulfurisphaera ohwakuensis</name>
    <dbReference type="NCBI Taxonomy" id="69656"/>
    <lineage>
        <taxon>Archaea</taxon>
        <taxon>Thermoproteota</taxon>
        <taxon>Thermoprotei</taxon>
        <taxon>Sulfolobales</taxon>
        <taxon>Sulfolobaceae</taxon>
        <taxon>Sulfurisphaera</taxon>
    </lineage>
</organism>
<name>A0A7J9RV02_SULOH</name>